<dbReference type="KEGG" id="cyc:PCC7424_5003"/>
<proteinExistence type="predicted"/>
<dbReference type="RefSeq" id="WP_015956936.1">
    <property type="nucleotide sequence ID" value="NC_011729.1"/>
</dbReference>
<dbReference type="HOGENOM" id="CLU_1080610_0_0_3"/>
<protein>
    <recommendedName>
        <fullName evidence="3">PEP-CTERM protein-sorting domain-containing protein</fullName>
    </recommendedName>
</protein>
<evidence type="ECO:0000313" key="1">
    <source>
        <dbReference type="EMBL" id="ACK73356.1"/>
    </source>
</evidence>
<gene>
    <name evidence="1" type="ordered locus">PCC7424_5003</name>
</gene>
<reference evidence="2" key="1">
    <citation type="journal article" date="2011" name="MBio">
        <title>Novel metabolic attributes of the genus Cyanothece, comprising a group of unicellular nitrogen-fixing Cyanobacteria.</title>
        <authorList>
            <person name="Bandyopadhyay A."/>
            <person name="Elvitigala T."/>
            <person name="Welsh E."/>
            <person name="Stockel J."/>
            <person name="Liberton M."/>
            <person name="Min H."/>
            <person name="Sherman L.A."/>
            <person name="Pakrasi H.B."/>
        </authorList>
    </citation>
    <scope>NUCLEOTIDE SEQUENCE [LARGE SCALE GENOMIC DNA]</scope>
    <source>
        <strain evidence="2">PCC 7424</strain>
    </source>
</reference>
<evidence type="ECO:0008006" key="3">
    <source>
        <dbReference type="Google" id="ProtNLM"/>
    </source>
</evidence>
<evidence type="ECO:0000313" key="2">
    <source>
        <dbReference type="Proteomes" id="UP000002384"/>
    </source>
</evidence>
<keyword evidence="2" id="KW-1185">Reference proteome</keyword>
<dbReference type="EMBL" id="CP001291">
    <property type="protein sequence ID" value="ACK73356.1"/>
    <property type="molecule type" value="Genomic_DNA"/>
</dbReference>
<dbReference type="InterPro" id="IPR029062">
    <property type="entry name" value="Class_I_gatase-like"/>
</dbReference>
<organism evidence="1 2">
    <name type="scientific">Gloeothece citriformis (strain PCC 7424)</name>
    <name type="common">Cyanothece sp. (strain PCC 7424)</name>
    <dbReference type="NCBI Taxonomy" id="65393"/>
    <lineage>
        <taxon>Bacteria</taxon>
        <taxon>Bacillati</taxon>
        <taxon>Cyanobacteriota</taxon>
        <taxon>Cyanophyceae</taxon>
        <taxon>Oscillatoriophycideae</taxon>
        <taxon>Chroococcales</taxon>
        <taxon>Aphanothecaceae</taxon>
        <taxon>Gloeothece</taxon>
        <taxon>Gloeothece citriformis</taxon>
    </lineage>
</organism>
<dbReference type="OrthoDB" id="429695at2"/>
<sequence>MLTKLLTTSVYSLGLGLVLQAPVLSASVGFFSNPLYSGTITSNNITNILTDFGHTVNQFDSLEASDWEQAIAENQLLLFDVIGDPIEPDFSEETKTVIRNYVAGGGGVIFTTTGDDNFTLWNSIFNTEIESEIEVGEIFLNTTNAAGTIFADAPPVLQPSVVEGAFIPSLPPGARSIYDNDNQYNASSVFISSFGQGNLVYIGFGFFDLSEDPLWGDVLNLAVDYVAVPEPSLLGAAVMISLGGGFLKTKTKNKNNDEN</sequence>
<dbReference type="AlphaFoldDB" id="B7KFN1"/>
<dbReference type="eggNOG" id="ENOG50334KT">
    <property type="taxonomic scope" value="Bacteria"/>
</dbReference>
<dbReference type="SUPFAM" id="SSF52317">
    <property type="entry name" value="Class I glutamine amidotransferase-like"/>
    <property type="match status" value="1"/>
</dbReference>
<accession>B7KFN1</accession>
<dbReference type="Proteomes" id="UP000002384">
    <property type="component" value="Chromosome"/>
</dbReference>
<name>B7KFN1_GLOC7</name>